<dbReference type="Pfam" id="PF13347">
    <property type="entry name" value="MFS_2"/>
    <property type="match status" value="1"/>
</dbReference>
<dbReference type="GO" id="GO:0015293">
    <property type="term" value="F:symporter activity"/>
    <property type="evidence" value="ECO:0007669"/>
    <property type="project" value="InterPro"/>
</dbReference>
<dbReference type="PANTHER" id="PTHR11328">
    <property type="entry name" value="MAJOR FACILITATOR SUPERFAMILY DOMAIN-CONTAINING PROTEIN"/>
    <property type="match status" value="1"/>
</dbReference>
<dbReference type="Gene3D" id="1.20.1250.20">
    <property type="entry name" value="MFS general substrate transporter like domains"/>
    <property type="match status" value="2"/>
</dbReference>
<keyword evidence="2 4" id="KW-1133">Transmembrane helix</keyword>
<feature type="transmembrane region" description="Helical" evidence="4">
    <location>
        <begin position="33"/>
        <end position="54"/>
    </location>
</feature>
<dbReference type="EMBL" id="CP001962">
    <property type="protein sequence ID" value="ADW22535.1"/>
    <property type="molecule type" value="Genomic_DNA"/>
</dbReference>
<feature type="transmembrane region" description="Helical" evidence="4">
    <location>
        <begin position="149"/>
        <end position="169"/>
    </location>
</feature>
<dbReference type="InterPro" id="IPR036259">
    <property type="entry name" value="MFS_trans_sf"/>
</dbReference>
<feature type="transmembrane region" description="Helical" evidence="4">
    <location>
        <begin position="75"/>
        <end position="92"/>
    </location>
</feature>
<evidence type="ECO:0000313" key="7">
    <source>
        <dbReference type="Proteomes" id="UP000008087"/>
    </source>
</evidence>
<evidence type="ECO:0000259" key="5">
    <source>
        <dbReference type="PROSITE" id="PS50850"/>
    </source>
</evidence>
<evidence type="ECO:0000256" key="4">
    <source>
        <dbReference type="SAM" id="Phobius"/>
    </source>
</evidence>
<feature type="transmembrane region" description="Helical" evidence="4">
    <location>
        <begin position="175"/>
        <end position="193"/>
    </location>
</feature>
<accession>E8PMS2</accession>
<evidence type="ECO:0000256" key="3">
    <source>
        <dbReference type="ARBA" id="ARBA00023136"/>
    </source>
</evidence>
<feature type="transmembrane region" description="Helical" evidence="4">
    <location>
        <begin position="104"/>
        <end position="128"/>
    </location>
</feature>
<keyword evidence="1 4" id="KW-0812">Transmembrane</keyword>
<dbReference type="InterPro" id="IPR039672">
    <property type="entry name" value="MFS_2"/>
</dbReference>
<dbReference type="SUPFAM" id="SSF103473">
    <property type="entry name" value="MFS general substrate transporter"/>
    <property type="match status" value="1"/>
</dbReference>
<reference evidence="7" key="1">
    <citation type="submission" date="2010-03" db="EMBL/GenBank/DDBJ databases">
        <title>The genome sequence of Thermus scotoductus SA-01.</title>
        <authorList>
            <person name="Gounder K."/>
            <person name="Liesegang H."/>
            <person name="Brzuszkiewicz E."/>
            <person name="Wollherr A."/>
            <person name="Daniel R."/>
            <person name="Gottschalk G."/>
            <person name="van Heerden E."/>
            <person name="Litthauer D."/>
        </authorList>
    </citation>
    <scope>NUCLEOTIDE SEQUENCE [LARGE SCALE GENOMIC DNA]</scope>
    <source>
        <strain evidence="7">ATCC 700910 / SA-01</strain>
    </source>
</reference>
<reference evidence="6 7" key="2">
    <citation type="journal article" date="2011" name="BMC Genomics">
        <title>Sequence of the hyperplastic genome of the naturally competent Thermus scotoductus SA-01.</title>
        <authorList>
            <person name="Gounder K."/>
            <person name="Brzuszkiewicz E."/>
            <person name="Liesegang H."/>
            <person name="Wollherr A."/>
            <person name="Daniel R."/>
            <person name="Gottschalk G."/>
            <person name="Reva O."/>
            <person name="Kumwenda B."/>
            <person name="Srivastava M."/>
            <person name="Bricio C."/>
            <person name="Berenguer J."/>
            <person name="van Heerden E."/>
            <person name="Litthauer D."/>
        </authorList>
    </citation>
    <scope>NUCLEOTIDE SEQUENCE [LARGE SCALE GENOMIC DNA]</scope>
    <source>
        <strain evidence="7">ATCC 700910 / SA-01</strain>
    </source>
</reference>
<sequence length="429" mass="46549">MIPAHIAYALGALGLTLPGQTFGTYLAFYYLDHLGLAASAFALARLVFSVWDAVNDPLFGYLSDRTRTPWGRRRPWLFVGLPFLLLAFYLTFSVPGPFLQGPALFWYCLGVILLFETFAALTWVNHAALFPELFRKEEERARANAWRQGFYFVGLAVSIALTPLVYTALGFPGMALLYGGLGGLLVLLFLKSIREDPKAQEAEPLPFIPAFRYTLGNQAFWIYSLAALFLLFAVGLFGAAMPFYAKYALGLGPEATSLLFATVLLAALPSVFLWARLAGTLGSKGAWLLAIFLLALGALLLFLPRTLLEALPVGLLIGVGFGGVLVLGDVLLAEVIDRDAEVTGRRREGVYYSVYGFINRLSGPLQALSFALLTPLFGYVSGEVPGPRPEAAFRFLMAGPPFLATLLALALAFRFPYGAKGRMPGAGSS</sequence>
<dbReference type="PANTHER" id="PTHR11328:SF24">
    <property type="entry name" value="MAJOR FACILITATOR SUPERFAMILY (MFS) PROFILE DOMAIN-CONTAINING PROTEIN"/>
    <property type="match status" value="1"/>
</dbReference>
<evidence type="ECO:0000256" key="2">
    <source>
        <dbReference type="ARBA" id="ARBA00022989"/>
    </source>
</evidence>
<gene>
    <name evidence="6" type="ordered locus">TSC_c19220</name>
</gene>
<evidence type="ECO:0000313" key="6">
    <source>
        <dbReference type="EMBL" id="ADW22535.1"/>
    </source>
</evidence>
<dbReference type="HOGENOM" id="CLU_027408_0_3_0"/>
<feature type="transmembrane region" description="Helical" evidence="4">
    <location>
        <begin position="287"/>
        <end position="307"/>
    </location>
</feature>
<dbReference type="PROSITE" id="PS50850">
    <property type="entry name" value="MFS"/>
    <property type="match status" value="1"/>
</dbReference>
<protein>
    <submittedName>
        <fullName evidence="6">Transporter, major facilitator family</fullName>
    </submittedName>
</protein>
<evidence type="ECO:0000256" key="1">
    <source>
        <dbReference type="ARBA" id="ARBA00022692"/>
    </source>
</evidence>
<keyword evidence="3 4" id="KW-0472">Membrane</keyword>
<dbReference type="GO" id="GO:0008643">
    <property type="term" value="P:carbohydrate transport"/>
    <property type="evidence" value="ECO:0007669"/>
    <property type="project" value="InterPro"/>
</dbReference>
<dbReference type="STRING" id="743525.TSC_c19220"/>
<feature type="transmembrane region" description="Helical" evidence="4">
    <location>
        <begin position="392"/>
        <end position="413"/>
    </location>
</feature>
<feature type="transmembrane region" description="Helical" evidence="4">
    <location>
        <begin position="257"/>
        <end position="275"/>
    </location>
</feature>
<organism evidence="6 7">
    <name type="scientific">Thermus scotoductus (strain ATCC 700910 / SA-01)</name>
    <dbReference type="NCBI Taxonomy" id="743525"/>
    <lineage>
        <taxon>Bacteria</taxon>
        <taxon>Thermotogati</taxon>
        <taxon>Deinococcota</taxon>
        <taxon>Deinococci</taxon>
        <taxon>Thermales</taxon>
        <taxon>Thermaceae</taxon>
        <taxon>Thermus</taxon>
    </lineage>
</organism>
<dbReference type="Proteomes" id="UP000008087">
    <property type="component" value="Chromosome"/>
</dbReference>
<feature type="transmembrane region" description="Helical" evidence="4">
    <location>
        <begin position="357"/>
        <end position="380"/>
    </location>
</feature>
<dbReference type="AlphaFoldDB" id="E8PMS2"/>
<feature type="transmembrane region" description="Helical" evidence="4">
    <location>
        <begin position="220"/>
        <end position="245"/>
    </location>
</feature>
<feature type="domain" description="Major facilitator superfamily (MFS) profile" evidence="5">
    <location>
        <begin position="219"/>
        <end position="429"/>
    </location>
</feature>
<feature type="transmembrane region" description="Helical" evidence="4">
    <location>
        <begin position="313"/>
        <end position="336"/>
    </location>
</feature>
<proteinExistence type="predicted"/>
<dbReference type="GO" id="GO:0005886">
    <property type="term" value="C:plasma membrane"/>
    <property type="evidence" value="ECO:0007669"/>
    <property type="project" value="TreeGrafter"/>
</dbReference>
<dbReference type="eggNOG" id="COG2211">
    <property type="taxonomic scope" value="Bacteria"/>
</dbReference>
<dbReference type="KEGG" id="tsc:TSC_c19220"/>
<dbReference type="InterPro" id="IPR020846">
    <property type="entry name" value="MFS_dom"/>
</dbReference>
<name>E8PMS2_THESS</name>